<dbReference type="PROSITE" id="PS51186">
    <property type="entry name" value="GNAT"/>
    <property type="match status" value="1"/>
</dbReference>
<feature type="domain" description="N-acetyltransferase" evidence="1">
    <location>
        <begin position="146"/>
        <end position="295"/>
    </location>
</feature>
<protein>
    <submittedName>
        <fullName evidence="2">Acetyltransferase (GNAT) family protein</fullName>
    </submittedName>
</protein>
<dbReference type="Gene3D" id="3.40.630.30">
    <property type="match status" value="1"/>
</dbReference>
<accession>A0A165T5I4</accession>
<name>A0A165T5I4_9HYPH</name>
<keyword evidence="3" id="KW-1185">Reference proteome</keyword>
<evidence type="ECO:0000259" key="1">
    <source>
        <dbReference type="PROSITE" id="PS51186"/>
    </source>
</evidence>
<dbReference type="EMBL" id="LMCB01000152">
    <property type="protein sequence ID" value="KZL05462.1"/>
    <property type="molecule type" value="Genomic_DNA"/>
</dbReference>
<sequence length="297" mass="32862">MQIRKLSNDDAYAVEAFLMSRAFSSMFLLSNMDKAGLEYTGEAFSGEYWAAYDKANEIQGVFAHFWNGNLMAQAPDPEARQALTTHFLANAERPLAGVLGDSEQARPILNTLNLPDHAFNTNRSEGLYQLELDKLHLPEGASSARFKLISAAEAQKSLLSSWLKDHELEALGAEPTQKHEEHIRTRVKQMQAGHSAWVLLDEGQPVSLSGFNATLPEIVQVGPVWTPPEHRSQGYARTIVALTLQAAKERGVQKSVLFTDNAAAVKAYEAIGYQQNGCFHLALLKEPWDLKNKMALA</sequence>
<dbReference type="RefSeq" id="WP_068010738.1">
    <property type="nucleotide sequence ID" value="NZ_FOFM01000001.1"/>
</dbReference>
<comment type="caution">
    <text evidence="2">The sequence shown here is derived from an EMBL/GenBank/DDBJ whole genome shotgun (WGS) entry which is preliminary data.</text>
</comment>
<dbReference type="Pfam" id="PF00583">
    <property type="entry name" value="Acetyltransf_1"/>
    <property type="match status" value="1"/>
</dbReference>
<dbReference type="PATRIC" id="fig|989403.3.peg.4806"/>
<dbReference type="GO" id="GO:0016747">
    <property type="term" value="F:acyltransferase activity, transferring groups other than amino-acyl groups"/>
    <property type="evidence" value="ECO:0007669"/>
    <property type="project" value="InterPro"/>
</dbReference>
<dbReference type="STRING" id="989403.SAMN05421798_101870"/>
<dbReference type="Proteomes" id="UP000076577">
    <property type="component" value="Unassembled WGS sequence"/>
</dbReference>
<dbReference type="InterPro" id="IPR000182">
    <property type="entry name" value="GNAT_dom"/>
</dbReference>
<dbReference type="InterPro" id="IPR016181">
    <property type="entry name" value="Acyl_CoA_acyltransferase"/>
</dbReference>
<organism evidence="2 3">
    <name type="scientific">Pseudovibrio axinellae</name>
    <dbReference type="NCBI Taxonomy" id="989403"/>
    <lineage>
        <taxon>Bacteria</taxon>
        <taxon>Pseudomonadati</taxon>
        <taxon>Pseudomonadota</taxon>
        <taxon>Alphaproteobacteria</taxon>
        <taxon>Hyphomicrobiales</taxon>
        <taxon>Stappiaceae</taxon>
        <taxon>Pseudovibrio</taxon>
    </lineage>
</organism>
<dbReference type="CDD" id="cd04301">
    <property type="entry name" value="NAT_SF"/>
    <property type="match status" value="1"/>
</dbReference>
<evidence type="ECO:0000313" key="2">
    <source>
        <dbReference type="EMBL" id="KZL05462.1"/>
    </source>
</evidence>
<gene>
    <name evidence="2" type="ORF">PsAD2_04387</name>
</gene>
<dbReference type="OrthoDB" id="7365268at2"/>
<keyword evidence="2" id="KW-0808">Transferase</keyword>
<proteinExistence type="predicted"/>
<reference evidence="2 3" key="1">
    <citation type="journal article" date="2016" name="Front. Microbiol.">
        <title>Comparative Genomic Analysis Reveals a Diverse Repertoire of Genes Involved in Prokaryote-Eukaryote Interactions within the Pseudovibrio Genus.</title>
        <authorList>
            <person name="Romano S."/>
            <person name="Fernandez-Guerra A."/>
            <person name="Reen F.J."/>
            <person name="Glockner F.O."/>
            <person name="Crowley S.P."/>
            <person name="O'Sullivan O."/>
            <person name="Cotter P.D."/>
            <person name="Adams C."/>
            <person name="Dobson A.D."/>
            <person name="O'Gara F."/>
        </authorList>
    </citation>
    <scope>NUCLEOTIDE SEQUENCE [LARGE SCALE GENOMIC DNA]</scope>
    <source>
        <strain evidence="2 3">Ad2</strain>
    </source>
</reference>
<evidence type="ECO:0000313" key="3">
    <source>
        <dbReference type="Proteomes" id="UP000076577"/>
    </source>
</evidence>
<dbReference type="AlphaFoldDB" id="A0A165T5I4"/>
<dbReference type="SUPFAM" id="SSF55729">
    <property type="entry name" value="Acyl-CoA N-acyltransferases (Nat)"/>
    <property type="match status" value="1"/>
</dbReference>